<proteinExistence type="predicted"/>
<name>A0A645C4I2_9ZZZZ</name>
<evidence type="ECO:0000313" key="2">
    <source>
        <dbReference type="EMBL" id="MPM70263.1"/>
    </source>
</evidence>
<dbReference type="EMBL" id="VSSQ01023375">
    <property type="protein sequence ID" value="MPM70263.1"/>
    <property type="molecule type" value="Genomic_DNA"/>
</dbReference>
<sequence length="107" mass="12891">MKLKESWGKISGTGLFRIIKNKYVVAILCFAVWVVFLDSSSMVRCTRIKMNIREQENQKEYYREEIRSIEEKLNELSSNRDSLEKFAREQYLFKKDDEDLFVVEPRR</sequence>
<accession>A0A645C4I2</accession>
<comment type="caution">
    <text evidence="2">The sequence shown here is derived from an EMBL/GenBank/DDBJ whole genome shotgun (WGS) entry which is preliminary data.</text>
</comment>
<dbReference type="Pfam" id="PF04977">
    <property type="entry name" value="DivIC"/>
    <property type="match status" value="1"/>
</dbReference>
<gene>
    <name evidence="2" type="ORF">SDC9_117217</name>
</gene>
<evidence type="ECO:0008006" key="3">
    <source>
        <dbReference type="Google" id="ProtNLM"/>
    </source>
</evidence>
<dbReference type="AlphaFoldDB" id="A0A645C4I2"/>
<protein>
    <recommendedName>
        <fullName evidence="3">Cell division protein FtsL</fullName>
    </recommendedName>
</protein>
<dbReference type="InterPro" id="IPR007060">
    <property type="entry name" value="FtsL/DivIC"/>
</dbReference>
<feature type="coiled-coil region" evidence="1">
    <location>
        <begin position="45"/>
        <end position="86"/>
    </location>
</feature>
<organism evidence="2">
    <name type="scientific">bioreactor metagenome</name>
    <dbReference type="NCBI Taxonomy" id="1076179"/>
    <lineage>
        <taxon>unclassified sequences</taxon>
        <taxon>metagenomes</taxon>
        <taxon>ecological metagenomes</taxon>
    </lineage>
</organism>
<keyword evidence="1" id="KW-0175">Coiled coil</keyword>
<reference evidence="2" key="1">
    <citation type="submission" date="2019-08" db="EMBL/GenBank/DDBJ databases">
        <authorList>
            <person name="Kucharzyk K."/>
            <person name="Murdoch R.W."/>
            <person name="Higgins S."/>
            <person name="Loffler F."/>
        </authorList>
    </citation>
    <scope>NUCLEOTIDE SEQUENCE</scope>
</reference>
<evidence type="ECO:0000256" key="1">
    <source>
        <dbReference type="SAM" id="Coils"/>
    </source>
</evidence>